<keyword evidence="2" id="KW-1185">Reference proteome</keyword>
<evidence type="ECO:0000313" key="2">
    <source>
        <dbReference type="Proteomes" id="UP000308267"/>
    </source>
</evidence>
<name>A0A4S2LP32_OPIFE</name>
<protein>
    <submittedName>
        <fullName evidence="1">Uncharacterized protein</fullName>
    </submittedName>
</protein>
<dbReference type="EMBL" id="SJOL01006487">
    <property type="protein sequence ID" value="TGZ65475.1"/>
    <property type="molecule type" value="Genomic_DNA"/>
</dbReference>
<feature type="non-terminal residue" evidence="1">
    <location>
        <position position="72"/>
    </location>
</feature>
<sequence length="72" mass="8421">MNSLLILTQWTTRKISQNWNSCLKSDLRKQILTIKLLDADYFSLQFLTFGCWKKPVNDCSRNVKDESIQPLA</sequence>
<proteinExistence type="predicted"/>
<accession>A0A4S2LP32</accession>
<comment type="caution">
    <text evidence="1">The sequence shown here is derived from an EMBL/GenBank/DDBJ whole genome shotgun (WGS) entry which is preliminary data.</text>
</comment>
<dbReference type="AlphaFoldDB" id="A0A4S2LP32"/>
<evidence type="ECO:0000313" key="1">
    <source>
        <dbReference type="EMBL" id="TGZ65475.1"/>
    </source>
</evidence>
<gene>
    <name evidence="1" type="ORF">CRM22_005839</name>
</gene>
<organism evidence="1 2">
    <name type="scientific">Opisthorchis felineus</name>
    <dbReference type="NCBI Taxonomy" id="147828"/>
    <lineage>
        <taxon>Eukaryota</taxon>
        <taxon>Metazoa</taxon>
        <taxon>Spiralia</taxon>
        <taxon>Lophotrochozoa</taxon>
        <taxon>Platyhelminthes</taxon>
        <taxon>Trematoda</taxon>
        <taxon>Digenea</taxon>
        <taxon>Opisthorchiida</taxon>
        <taxon>Opisthorchiata</taxon>
        <taxon>Opisthorchiidae</taxon>
        <taxon>Opisthorchis</taxon>
    </lineage>
</organism>
<reference evidence="1 2" key="1">
    <citation type="journal article" date="2019" name="BMC Genomics">
        <title>New insights from Opisthorchis felineus genome: update on genomics of the epidemiologically important liver flukes.</title>
        <authorList>
            <person name="Ershov N.I."/>
            <person name="Mordvinov V.A."/>
            <person name="Prokhortchouk E.B."/>
            <person name="Pakharukova M.Y."/>
            <person name="Gunbin K.V."/>
            <person name="Ustyantsev K."/>
            <person name="Genaev M.A."/>
            <person name="Blinov A.G."/>
            <person name="Mazur A."/>
            <person name="Boulygina E."/>
            <person name="Tsygankova S."/>
            <person name="Khrameeva E."/>
            <person name="Chekanov N."/>
            <person name="Fan G."/>
            <person name="Xiao A."/>
            <person name="Zhang H."/>
            <person name="Xu X."/>
            <person name="Yang H."/>
            <person name="Solovyev V."/>
            <person name="Lee S.M."/>
            <person name="Liu X."/>
            <person name="Afonnikov D.A."/>
            <person name="Skryabin K.G."/>
        </authorList>
    </citation>
    <scope>NUCLEOTIDE SEQUENCE [LARGE SCALE GENOMIC DNA]</scope>
    <source>
        <strain evidence="1">AK-0245</strain>
        <tissue evidence="1">Whole organism</tissue>
    </source>
</reference>
<dbReference type="Proteomes" id="UP000308267">
    <property type="component" value="Unassembled WGS sequence"/>
</dbReference>